<organism evidence="2 3">
    <name type="scientific">Pseudohoeflea suaedae</name>
    <dbReference type="NCBI Taxonomy" id="877384"/>
    <lineage>
        <taxon>Bacteria</taxon>
        <taxon>Pseudomonadati</taxon>
        <taxon>Pseudomonadota</taxon>
        <taxon>Alphaproteobacteria</taxon>
        <taxon>Hyphomicrobiales</taxon>
        <taxon>Rhizobiaceae</taxon>
        <taxon>Pseudohoeflea</taxon>
    </lineage>
</organism>
<keyword evidence="3" id="KW-1185">Reference proteome</keyword>
<evidence type="ECO:0000313" key="3">
    <source>
        <dbReference type="Proteomes" id="UP000295131"/>
    </source>
</evidence>
<keyword evidence="1" id="KW-0812">Transmembrane</keyword>
<keyword evidence="1" id="KW-0472">Membrane</keyword>
<protein>
    <submittedName>
        <fullName evidence="2">DUF2254 domain-containing protein</fullName>
    </submittedName>
</protein>
<dbReference type="EMBL" id="SMSI01000001">
    <property type="protein sequence ID" value="TDH38344.1"/>
    <property type="molecule type" value="Genomic_DNA"/>
</dbReference>
<dbReference type="InterPro" id="IPR018723">
    <property type="entry name" value="DUF2254_membrane"/>
</dbReference>
<sequence length="418" mass="46635">MRLREQIRRMPQTIFVLLTMPAMIALSIAAMPLPLYWIDSNYAEGIMSPFVLQIDPESAHTLLSAVATGAVTALSLTYSLVLLVFTLAAGNIGPRLLRRFTTEPVNQVTAGILGGTFLYSLVTIMMIREDFLPKITISVAGFLAILSVVQLIYFVRHVSTTVTIDDEIAAISRKLFKDIEELMDRDAKWDIAEDEHEYNYSIPAGKTGYVGHIDELEAVRRAKELGIAIRLAQPAGDYLLEGEKLLLTTRKVEDENEAKELAMLVNIEESRSDSRNVEFSINLLIEISLRALSPGVNDTYTARACVDSITYALSQPVREGLPTYRRCDDEENLRLVIPGLSLQAMMDTAFHPLRRASRDNIMMASAVALALDRLAAIASKDSLLLIRTHAELLMKTLELEKHPEEDLELVRRHLPSLS</sequence>
<proteinExistence type="predicted"/>
<evidence type="ECO:0000256" key="1">
    <source>
        <dbReference type="SAM" id="Phobius"/>
    </source>
</evidence>
<feature type="transmembrane region" description="Helical" evidence="1">
    <location>
        <begin position="12"/>
        <end position="38"/>
    </location>
</feature>
<dbReference type="Proteomes" id="UP000295131">
    <property type="component" value="Unassembled WGS sequence"/>
</dbReference>
<keyword evidence="1" id="KW-1133">Transmembrane helix</keyword>
<dbReference type="Pfam" id="PF10011">
    <property type="entry name" value="DUF2254"/>
    <property type="match status" value="1"/>
</dbReference>
<accession>A0A4R5PMU6</accession>
<comment type="caution">
    <text evidence="2">The sequence shown here is derived from an EMBL/GenBank/DDBJ whole genome shotgun (WGS) entry which is preliminary data.</text>
</comment>
<dbReference type="AlphaFoldDB" id="A0A4R5PMU6"/>
<reference evidence="2 3" key="1">
    <citation type="journal article" date="2013" name="Int. J. Syst. Evol. Microbiol.">
        <title>Hoeflea suaedae sp. nov., an endophytic bacterium isolated from the root of the halophyte Suaeda maritima.</title>
        <authorList>
            <person name="Chung E.J."/>
            <person name="Park J.A."/>
            <person name="Pramanik P."/>
            <person name="Bibi F."/>
            <person name="Jeon C.O."/>
            <person name="Chung Y.R."/>
        </authorList>
    </citation>
    <scope>NUCLEOTIDE SEQUENCE [LARGE SCALE GENOMIC DNA]</scope>
    <source>
        <strain evidence="2 3">YC6898</strain>
    </source>
</reference>
<feature type="transmembrane region" description="Helical" evidence="1">
    <location>
        <begin position="108"/>
        <end position="127"/>
    </location>
</feature>
<feature type="transmembrane region" description="Helical" evidence="1">
    <location>
        <begin position="133"/>
        <end position="155"/>
    </location>
</feature>
<name>A0A4R5PMU6_9HYPH</name>
<evidence type="ECO:0000313" key="2">
    <source>
        <dbReference type="EMBL" id="TDH38344.1"/>
    </source>
</evidence>
<dbReference type="OrthoDB" id="2955631at2"/>
<gene>
    <name evidence="2" type="ORF">E2A64_04310</name>
</gene>
<dbReference type="RefSeq" id="WP_133283179.1">
    <property type="nucleotide sequence ID" value="NZ_SMSI01000001.1"/>
</dbReference>
<feature type="transmembrane region" description="Helical" evidence="1">
    <location>
        <begin position="58"/>
        <end position="87"/>
    </location>
</feature>